<dbReference type="Proteomes" id="UP000076744">
    <property type="component" value="Unassembled WGS sequence"/>
</dbReference>
<dbReference type="PANTHER" id="PTHR43684">
    <property type="match status" value="1"/>
</dbReference>
<dbReference type="Pfam" id="PF00378">
    <property type="entry name" value="ECH_1"/>
    <property type="match status" value="1"/>
</dbReference>
<name>A0A167M3C3_CORFA</name>
<dbReference type="InterPro" id="IPR001753">
    <property type="entry name" value="Enoyl-CoA_hydra/iso"/>
</dbReference>
<dbReference type="STRING" id="1081104.A0A167M3C3"/>
<dbReference type="InterPro" id="IPR051053">
    <property type="entry name" value="ECH/Chromodomain_protein"/>
</dbReference>
<dbReference type="GeneID" id="30024860"/>
<dbReference type="RefSeq" id="XP_018700635.1">
    <property type="nucleotide sequence ID" value="XM_018852171.1"/>
</dbReference>
<dbReference type="OrthoDB" id="448450at2759"/>
<organism evidence="1 2">
    <name type="scientific">Cordyceps fumosorosea (strain ARSEF 2679)</name>
    <name type="common">Isaria fumosorosea</name>
    <dbReference type="NCBI Taxonomy" id="1081104"/>
    <lineage>
        <taxon>Eukaryota</taxon>
        <taxon>Fungi</taxon>
        <taxon>Dikarya</taxon>
        <taxon>Ascomycota</taxon>
        <taxon>Pezizomycotina</taxon>
        <taxon>Sordariomycetes</taxon>
        <taxon>Hypocreomycetidae</taxon>
        <taxon>Hypocreales</taxon>
        <taxon>Cordycipitaceae</taxon>
        <taxon>Cordyceps</taxon>
    </lineage>
</organism>
<protein>
    <submittedName>
        <fullName evidence="1">Peroxisomal D3,D2-enoyl-CoA isomerase</fullName>
    </submittedName>
</protein>
<dbReference type="InterPro" id="IPR029045">
    <property type="entry name" value="ClpP/crotonase-like_dom_sf"/>
</dbReference>
<dbReference type="GO" id="GO:0016853">
    <property type="term" value="F:isomerase activity"/>
    <property type="evidence" value="ECO:0007669"/>
    <property type="project" value="UniProtKB-KW"/>
</dbReference>
<sequence length="257" mass="28375">MIKTDYTDIVVEVSGQIGIIKFNRPDYLNAFGGRLLPETINAFRELNEHPDTVLTVLTGAGRFFSSGWDIRSIELIRTIIDHRKVFVLALNGPATGGGAAWFLGLADTVLAASTAHLHMPFSALALVPENGSIRTLAHSLGVHRANDLLIYGKRVTAGELRAWGTVSEVFPAGDFHAEVRGFLERQLEENDGESMMIAKKLGTAPLRSERLLAAYEAMDALYERMVEGAPTARFVKKIQGLQEKKEKKEKKEKQSKL</sequence>
<dbReference type="SUPFAM" id="SSF52096">
    <property type="entry name" value="ClpP/crotonase"/>
    <property type="match status" value="1"/>
</dbReference>
<dbReference type="PANTHER" id="PTHR43684:SF3">
    <property type="entry name" value="PEROXISOMAL D3,D2-ENOYL-COA ISOMERASE"/>
    <property type="match status" value="1"/>
</dbReference>
<accession>A0A167M3C3</accession>
<gene>
    <name evidence="1" type="ORF">ISF_08568</name>
</gene>
<dbReference type="EMBL" id="AZHB01000032">
    <property type="protein sequence ID" value="OAA53866.1"/>
    <property type="molecule type" value="Genomic_DNA"/>
</dbReference>
<proteinExistence type="predicted"/>
<dbReference type="AlphaFoldDB" id="A0A167M3C3"/>
<dbReference type="CDD" id="cd06558">
    <property type="entry name" value="crotonase-like"/>
    <property type="match status" value="1"/>
</dbReference>
<comment type="caution">
    <text evidence="1">The sequence shown here is derived from an EMBL/GenBank/DDBJ whole genome shotgun (WGS) entry which is preliminary data.</text>
</comment>
<dbReference type="GO" id="GO:0005782">
    <property type="term" value="C:peroxisomal matrix"/>
    <property type="evidence" value="ECO:0007669"/>
    <property type="project" value="TreeGrafter"/>
</dbReference>
<keyword evidence="1" id="KW-0413">Isomerase</keyword>
<keyword evidence="2" id="KW-1185">Reference proteome</keyword>
<evidence type="ECO:0000313" key="1">
    <source>
        <dbReference type="EMBL" id="OAA53866.1"/>
    </source>
</evidence>
<dbReference type="Gene3D" id="3.90.226.10">
    <property type="entry name" value="2-enoyl-CoA Hydratase, Chain A, domain 1"/>
    <property type="match status" value="1"/>
</dbReference>
<dbReference type="GO" id="GO:0006635">
    <property type="term" value="P:fatty acid beta-oxidation"/>
    <property type="evidence" value="ECO:0007669"/>
    <property type="project" value="TreeGrafter"/>
</dbReference>
<reference evidence="1 2" key="1">
    <citation type="journal article" date="2016" name="Genome Biol. Evol.">
        <title>Divergent and convergent evolution of fungal pathogenicity.</title>
        <authorList>
            <person name="Shang Y."/>
            <person name="Xiao G."/>
            <person name="Zheng P."/>
            <person name="Cen K."/>
            <person name="Zhan S."/>
            <person name="Wang C."/>
        </authorList>
    </citation>
    <scope>NUCLEOTIDE SEQUENCE [LARGE SCALE GENOMIC DNA]</scope>
    <source>
        <strain evidence="1 2">ARSEF 2679</strain>
    </source>
</reference>
<evidence type="ECO:0000313" key="2">
    <source>
        <dbReference type="Proteomes" id="UP000076744"/>
    </source>
</evidence>